<dbReference type="SUPFAM" id="SSF69255">
    <property type="entry name" value="gp5 N-terminal domain-like"/>
    <property type="match status" value="1"/>
</dbReference>
<dbReference type="Proteomes" id="UP001500459">
    <property type="component" value="Unassembled WGS sequence"/>
</dbReference>
<dbReference type="RefSeq" id="WP_344928267.1">
    <property type="nucleotide sequence ID" value="NZ_BAABCW010000011.1"/>
</dbReference>
<dbReference type="Gene3D" id="2.40.50.230">
    <property type="entry name" value="Gp5 N-terminal domain"/>
    <property type="match status" value="1"/>
</dbReference>
<dbReference type="SUPFAM" id="SSF69279">
    <property type="entry name" value="Phage tail proteins"/>
    <property type="match status" value="1"/>
</dbReference>
<proteinExistence type="predicted"/>
<evidence type="ECO:0000259" key="1">
    <source>
        <dbReference type="Pfam" id="PF04717"/>
    </source>
</evidence>
<dbReference type="NCBIfam" id="TIGR01646">
    <property type="entry name" value="vgr_GE"/>
    <property type="match status" value="1"/>
</dbReference>
<accession>A0ABP6UQV2</accession>
<dbReference type="InterPro" id="IPR006533">
    <property type="entry name" value="T6SS_Vgr_RhsGE"/>
</dbReference>
<dbReference type="InterPro" id="IPR006531">
    <property type="entry name" value="Gp5/Vgr_OB"/>
</dbReference>
<dbReference type="InterPro" id="IPR037026">
    <property type="entry name" value="Vgr_OB-fold_dom_sf"/>
</dbReference>
<feature type="domain" description="Gp5/Type VI secretion system Vgr protein OB-fold" evidence="1">
    <location>
        <begin position="375"/>
        <end position="450"/>
    </location>
</feature>
<sequence length="579" mass="62348">MNLLGDIEEKTGIVTSRVFIEGSEVSTLYGVQSIGITNACNRIPTAILTIIDGSPADQDFKASSDAIFEPGKAIEIKAGYQGIEATVFKGIIIKQAIKITKKNSVLIVTCKDDAFTMTLGKKNNIFYDATDSDAIEKLINDAGLTPNVIATTFTHHELVQYQSTDWDFMMSRAQVNGAICTISDGTIHIQKPVLNDTEVMTATFGSSIFSFDAEIDARHQYQSYEANSWDYSNQEIISTTATNAGQISTGNLTESSLAKAAGNHTTRLDHSGNISSEVLQTWVDSKSTLQQLAMIRGTLQVQGNKALKAGVLIKLEGVGDRFNGKVFVGGVHHTITEGNWFTNVQIGLDPDWFTEQYDISALPASGMLPAISGLQIGVVTALEGDPDSEHRIKVKVPIINTNEEGVWARVLSLYAGENYGVQFLPEIGNEVLLGFLNDDPTQAVVLGAMYSNTHTAPIEFTDDNFEKIIMGNSEIKILLNDDTKTITLETPAGKSIMLDEDEGIIKLEDDNNNIVTLNSDGISLESGGDITLKATGDVTIEGNNIEAKANMNFKAEGSAGIEVSSSATAVLKGSLVQIN</sequence>
<gene>
    <name evidence="2" type="ORF">GCM10022393_27060</name>
</gene>
<reference evidence="3" key="1">
    <citation type="journal article" date="2019" name="Int. J. Syst. Evol. Microbiol.">
        <title>The Global Catalogue of Microorganisms (GCM) 10K type strain sequencing project: providing services to taxonomists for standard genome sequencing and annotation.</title>
        <authorList>
            <consortium name="The Broad Institute Genomics Platform"/>
            <consortium name="The Broad Institute Genome Sequencing Center for Infectious Disease"/>
            <person name="Wu L."/>
            <person name="Ma J."/>
        </authorList>
    </citation>
    <scope>NUCLEOTIDE SEQUENCE [LARGE SCALE GENOMIC DNA]</scope>
    <source>
        <strain evidence="3">JCM 17106</strain>
    </source>
</reference>
<dbReference type="Pfam" id="PF04717">
    <property type="entry name" value="Phage_base_V"/>
    <property type="match status" value="1"/>
</dbReference>
<dbReference type="EMBL" id="BAABCW010000011">
    <property type="protein sequence ID" value="GAA3511939.1"/>
    <property type="molecule type" value="Genomic_DNA"/>
</dbReference>
<protein>
    <recommendedName>
        <fullName evidence="1">Gp5/Type VI secretion system Vgr protein OB-fold domain-containing protein</fullName>
    </recommendedName>
</protein>
<keyword evidence="3" id="KW-1185">Reference proteome</keyword>
<evidence type="ECO:0000313" key="2">
    <source>
        <dbReference type="EMBL" id="GAA3511939.1"/>
    </source>
</evidence>
<name>A0ABP6UQV2_9FLAO</name>
<comment type="caution">
    <text evidence="2">The sequence shown here is derived from an EMBL/GenBank/DDBJ whole genome shotgun (WGS) entry which is preliminary data.</text>
</comment>
<evidence type="ECO:0000313" key="3">
    <source>
        <dbReference type="Proteomes" id="UP001500459"/>
    </source>
</evidence>
<organism evidence="2 3">
    <name type="scientific">Aquimarina addita</name>
    <dbReference type="NCBI Taxonomy" id="870485"/>
    <lineage>
        <taxon>Bacteria</taxon>
        <taxon>Pseudomonadati</taxon>
        <taxon>Bacteroidota</taxon>
        <taxon>Flavobacteriia</taxon>
        <taxon>Flavobacteriales</taxon>
        <taxon>Flavobacteriaceae</taxon>
        <taxon>Aquimarina</taxon>
    </lineage>
</organism>